<name>A0A1D3D8N0_9EIME</name>
<dbReference type="VEuPathDB" id="ToxoDB:cyc_01404"/>
<feature type="compositionally biased region" description="Polar residues" evidence="1">
    <location>
        <begin position="280"/>
        <end position="296"/>
    </location>
</feature>
<accession>A0A1D3D8N0</accession>
<dbReference type="Pfam" id="PF07818">
    <property type="entry name" value="HCNGP"/>
    <property type="match status" value="1"/>
</dbReference>
<dbReference type="GO" id="GO:0006355">
    <property type="term" value="P:regulation of DNA-templated transcription"/>
    <property type="evidence" value="ECO:0007669"/>
    <property type="project" value="InterPro"/>
</dbReference>
<keyword evidence="3" id="KW-1185">Reference proteome</keyword>
<protein>
    <recommendedName>
        <fullName evidence="4">HCNGP family protein</fullName>
    </recommendedName>
</protein>
<dbReference type="InParanoid" id="A0A1D3D8N0"/>
<feature type="compositionally biased region" description="Low complexity" evidence="1">
    <location>
        <begin position="262"/>
        <end position="279"/>
    </location>
</feature>
<feature type="region of interest" description="Disordered" evidence="1">
    <location>
        <begin position="1"/>
        <end position="146"/>
    </location>
</feature>
<evidence type="ECO:0000256" key="1">
    <source>
        <dbReference type="SAM" id="MobiDB-lite"/>
    </source>
</evidence>
<dbReference type="AlphaFoldDB" id="A0A1D3D8N0"/>
<feature type="compositionally biased region" description="Low complexity" evidence="1">
    <location>
        <begin position="64"/>
        <end position="91"/>
    </location>
</feature>
<evidence type="ECO:0008006" key="4">
    <source>
        <dbReference type="Google" id="ProtNLM"/>
    </source>
</evidence>
<dbReference type="EMBL" id="JROU02000266">
    <property type="protein sequence ID" value="OEH79802.1"/>
    <property type="molecule type" value="Genomic_DNA"/>
</dbReference>
<evidence type="ECO:0000313" key="3">
    <source>
        <dbReference type="Proteomes" id="UP000095192"/>
    </source>
</evidence>
<dbReference type="PANTHER" id="PTHR13464:SF0">
    <property type="entry name" value="SAP30-BINDING PROTEIN"/>
    <property type="match status" value="1"/>
</dbReference>
<dbReference type="GO" id="GO:0005634">
    <property type="term" value="C:nucleus"/>
    <property type="evidence" value="ECO:0007669"/>
    <property type="project" value="TreeGrafter"/>
</dbReference>
<comment type="caution">
    <text evidence="2">The sequence shown here is derived from an EMBL/GenBank/DDBJ whole genome shotgun (WGS) entry which is preliminary data.</text>
</comment>
<evidence type="ECO:0000313" key="2">
    <source>
        <dbReference type="EMBL" id="OEH79802.1"/>
    </source>
</evidence>
<organism evidence="2 3">
    <name type="scientific">Cyclospora cayetanensis</name>
    <dbReference type="NCBI Taxonomy" id="88456"/>
    <lineage>
        <taxon>Eukaryota</taxon>
        <taxon>Sar</taxon>
        <taxon>Alveolata</taxon>
        <taxon>Apicomplexa</taxon>
        <taxon>Conoidasida</taxon>
        <taxon>Coccidia</taxon>
        <taxon>Eucoccidiorida</taxon>
        <taxon>Eimeriorina</taxon>
        <taxon>Eimeriidae</taxon>
        <taxon>Cyclospora</taxon>
    </lineage>
</organism>
<feature type="region of interest" description="Disordered" evidence="1">
    <location>
        <begin position="246"/>
        <end position="296"/>
    </location>
</feature>
<gene>
    <name evidence="2" type="ORF">cyc_01404</name>
</gene>
<dbReference type="PANTHER" id="PTHR13464">
    <property type="entry name" value="TRANSCRIPTIONAL REGULATOR PROTEIN HCNGP"/>
    <property type="match status" value="1"/>
</dbReference>
<sequence>MSLVEYGFYSDEEADGSSSPSASLPPNPLADSNASPSINRGTSASIASRGSPSGRRQAPSPQNADNSLSDSDAASISRSSTPAPSSVSRSVDLSKAAASPKDKRGELGVLPPGCQNRFTSPVATDEAAEGEAAAAESEEQRKALDEERAAAQELIARLPKGTPPQELLATIERLQHLKRRGITVNGNINTSLDFKNPYLLEKIMKVFDIDPYCSNYPPGTSDAPGAPPFEVEGEDAPFYVYIGKRQERRKQRREKQREMKEALAAASAPLAAPTPSTPSKSQQQGASTGSAPPVNGSTVNSVNAAITQAATEAVRKAAARALMLQQEQLLLHQ</sequence>
<dbReference type="VEuPathDB" id="ToxoDB:LOC34618418"/>
<dbReference type="InterPro" id="IPR012479">
    <property type="entry name" value="SAP30BP"/>
</dbReference>
<proteinExistence type="predicted"/>
<reference evidence="2 3" key="1">
    <citation type="journal article" date="2016" name="BMC Genomics">
        <title>Comparative genomics reveals Cyclospora cayetanensis possesses coccidia-like metabolism and invasion components but unique surface antigens.</title>
        <authorList>
            <person name="Liu S."/>
            <person name="Wang L."/>
            <person name="Zheng H."/>
            <person name="Xu Z."/>
            <person name="Roellig D.M."/>
            <person name="Li N."/>
            <person name="Frace M.A."/>
            <person name="Tang K."/>
            <person name="Arrowood M.J."/>
            <person name="Moss D.M."/>
            <person name="Zhang L."/>
            <person name="Feng Y."/>
            <person name="Xiao L."/>
        </authorList>
    </citation>
    <scope>NUCLEOTIDE SEQUENCE [LARGE SCALE GENOMIC DNA]</scope>
    <source>
        <strain evidence="2 3">CHN_HEN01</strain>
    </source>
</reference>
<dbReference type="Proteomes" id="UP000095192">
    <property type="component" value="Unassembled WGS sequence"/>
</dbReference>
<feature type="compositionally biased region" description="Polar residues" evidence="1">
    <location>
        <begin position="33"/>
        <end position="51"/>
    </location>
</feature>